<dbReference type="FunFam" id="3.40.1360.10:FF:000002">
    <property type="entry name" value="DNA primase"/>
    <property type="match status" value="1"/>
</dbReference>
<keyword evidence="8 12" id="KW-0862">Zinc</keyword>
<keyword evidence="9" id="KW-0460">Magnesium</keyword>
<name>A0A0F4LW32_9LACO</name>
<comment type="cofactor">
    <cofactor evidence="12 13 14">
        <name>Zn(2+)</name>
        <dbReference type="ChEBI" id="CHEBI:29105"/>
    </cofactor>
    <text evidence="12 13 14">Binds 1 zinc ion per monomer.</text>
</comment>
<dbReference type="PANTHER" id="PTHR30313">
    <property type="entry name" value="DNA PRIMASE"/>
    <property type="match status" value="1"/>
</dbReference>
<dbReference type="RefSeq" id="WP_046316385.1">
    <property type="nucleotide sequence ID" value="NZ_JBHSZT010000001.1"/>
</dbReference>
<dbReference type="InterPro" id="IPR050219">
    <property type="entry name" value="DnaG_primase"/>
</dbReference>
<evidence type="ECO:0000256" key="3">
    <source>
        <dbReference type="ARBA" id="ARBA00022679"/>
    </source>
</evidence>
<sequence>MAQIPAAFIEEVRQKTNIVDVIEPYVQLKKSGRNLFGLCPFHEERTPSFSVSEEKQIFHCFSCGRGGNVFKFLMEIESLSFPEAVIKVAEFSGLSLPAEYQAAKGPSENQSATLLKQDYQAAQELYHHILMRTQLGETALNYLHQRQLTDATLEHFQIGFAPDQQQMLLSFFQVKQKETSELARSGLFTQTDEGKLLDRFRDRVIFPVQDQSGDVIAFSGRILQKPDPQRPVGKYLNSPETEIFNKSKTLFNLAAAKKEIRQQGEVILFEGFMDVISAYQAGVKNGVASMGTSLTEQQVYLLQRITQRLIICYDGDAPGLKAACRALELLQSTSLEVGVVILPQNQDPDEFIKSQGAQAFSQLVHHKSLSPEAFMIEYLSRQYNLNNDLEKVDYLNAALAYILPVQSPVQQELYVEQLAQHLNLPSSTIRQELQEQQKTKKILTPVADYGQNQAEKRSAPDHDQEYVGLDSVEKSERNLLNIVFHYPEVLQIIDQHSGFHFVHQQYQDIFDYWVRESLMNEHLTVAQFVDLVPADLRDLIVAIEMMPRPDNYLPEEVQDYITNIEQNKQRQQLQKYQVQVKQAKQIGDSQQELELTKKMIVLSQQMDQAKSVNN</sequence>
<feature type="domain" description="Toprim" evidence="15">
    <location>
        <begin position="264"/>
        <end position="345"/>
    </location>
</feature>
<dbReference type="NCBIfam" id="TIGR01391">
    <property type="entry name" value="dnaG"/>
    <property type="match status" value="1"/>
</dbReference>
<dbReference type="SUPFAM" id="SSF57783">
    <property type="entry name" value="Zinc beta-ribbon"/>
    <property type="match status" value="1"/>
</dbReference>
<evidence type="ECO:0000256" key="9">
    <source>
        <dbReference type="ARBA" id="ARBA00022842"/>
    </source>
</evidence>
<dbReference type="InterPro" id="IPR002694">
    <property type="entry name" value="Znf_CHC2"/>
</dbReference>
<dbReference type="PATRIC" id="fig|1218492.5.peg.941"/>
<organism evidence="16 17">
    <name type="scientific">Bombilactobacillus mellifer</name>
    <dbReference type="NCBI Taxonomy" id="1218492"/>
    <lineage>
        <taxon>Bacteria</taxon>
        <taxon>Bacillati</taxon>
        <taxon>Bacillota</taxon>
        <taxon>Bacilli</taxon>
        <taxon>Lactobacillales</taxon>
        <taxon>Lactobacillaceae</taxon>
        <taxon>Bombilactobacillus</taxon>
    </lineage>
</organism>
<evidence type="ECO:0000256" key="10">
    <source>
        <dbReference type="ARBA" id="ARBA00023125"/>
    </source>
</evidence>
<dbReference type="CDD" id="cd03364">
    <property type="entry name" value="TOPRIM_DnaG_primases"/>
    <property type="match status" value="1"/>
</dbReference>
<dbReference type="InterPro" id="IPR030846">
    <property type="entry name" value="DnaG_bac"/>
</dbReference>
<keyword evidence="7 12" id="KW-0863">Zinc-finger</keyword>
<keyword evidence="5 12" id="KW-0235">DNA replication</keyword>
<keyword evidence="4 12" id="KW-0548">Nucleotidyltransferase</keyword>
<evidence type="ECO:0000256" key="13">
    <source>
        <dbReference type="PIRNR" id="PIRNR002811"/>
    </source>
</evidence>
<dbReference type="Gene3D" id="1.10.860.10">
    <property type="entry name" value="DNAb Helicase, Chain A"/>
    <property type="match status" value="1"/>
</dbReference>
<dbReference type="EC" id="2.7.7.101" evidence="12"/>
<dbReference type="InterPro" id="IPR013264">
    <property type="entry name" value="DNAG_N"/>
</dbReference>
<evidence type="ECO:0000256" key="4">
    <source>
        <dbReference type="ARBA" id="ARBA00022695"/>
    </source>
</evidence>
<dbReference type="OrthoDB" id="9803773at2"/>
<dbReference type="Gene3D" id="3.90.580.10">
    <property type="entry name" value="Zinc finger, CHC2-type domain"/>
    <property type="match status" value="1"/>
</dbReference>
<reference evidence="16 17" key="1">
    <citation type="submission" date="2015-01" db="EMBL/GenBank/DDBJ databases">
        <title>Comparative genomics of the lactic acid bacteria isolated from the honey bee gut.</title>
        <authorList>
            <person name="Ellegaard K.M."/>
            <person name="Tamarit D."/>
            <person name="Javelind E."/>
            <person name="Olofsson T."/>
            <person name="Andersson S.G."/>
            <person name="Vasquez A."/>
        </authorList>
    </citation>
    <scope>NUCLEOTIDE SEQUENCE [LARGE SCALE GENOMIC DNA]</scope>
    <source>
        <strain evidence="16 17">Bin4</strain>
    </source>
</reference>
<evidence type="ECO:0000256" key="1">
    <source>
        <dbReference type="ARBA" id="ARBA00022478"/>
    </source>
</evidence>
<keyword evidence="6 12" id="KW-0479">Metal-binding</keyword>
<dbReference type="PANTHER" id="PTHR30313:SF2">
    <property type="entry name" value="DNA PRIMASE"/>
    <property type="match status" value="1"/>
</dbReference>
<dbReference type="Proteomes" id="UP000033558">
    <property type="component" value="Unassembled WGS sequence"/>
</dbReference>
<dbReference type="HOGENOM" id="CLU_013501_3_3_9"/>
<comment type="similarity">
    <text evidence="12 13">Belongs to the DnaG primase family.</text>
</comment>
<dbReference type="EMBL" id="JXJQ01000008">
    <property type="protein sequence ID" value="KJY61751.1"/>
    <property type="molecule type" value="Genomic_DNA"/>
</dbReference>
<dbReference type="InterPro" id="IPR036977">
    <property type="entry name" value="DNA_primase_Znf_CHC2"/>
</dbReference>
<comment type="catalytic activity">
    <reaction evidence="12">
        <text>ssDNA + n NTP = ssDNA/pppN(pN)n-1 hybrid + (n-1) diphosphate.</text>
        <dbReference type="EC" id="2.7.7.101"/>
    </reaction>
</comment>
<dbReference type="PROSITE" id="PS50880">
    <property type="entry name" value="TOPRIM"/>
    <property type="match status" value="1"/>
</dbReference>
<dbReference type="STRING" id="1218492.JG30_08030"/>
<protein>
    <recommendedName>
        <fullName evidence="12 13">DNA primase</fullName>
        <ecNumber evidence="12">2.7.7.101</ecNumber>
    </recommendedName>
</protein>
<evidence type="ECO:0000256" key="7">
    <source>
        <dbReference type="ARBA" id="ARBA00022771"/>
    </source>
</evidence>
<keyword evidence="1 12" id="KW-0240">DNA-directed RNA polymerase</keyword>
<dbReference type="InterPro" id="IPR019475">
    <property type="entry name" value="DNA_primase_DnaB-bd"/>
</dbReference>
<evidence type="ECO:0000259" key="15">
    <source>
        <dbReference type="PROSITE" id="PS50880"/>
    </source>
</evidence>
<dbReference type="GO" id="GO:0003677">
    <property type="term" value="F:DNA binding"/>
    <property type="evidence" value="ECO:0007669"/>
    <property type="project" value="UniProtKB-KW"/>
</dbReference>
<evidence type="ECO:0000256" key="8">
    <source>
        <dbReference type="ARBA" id="ARBA00022833"/>
    </source>
</evidence>
<keyword evidence="17" id="KW-1185">Reference proteome</keyword>
<dbReference type="AlphaFoldDB" id="A0A0F4LW32"/>
<dbReference type="HAMAP" id="MF_00974">
    <property type="entry name" value="DNA_primase_DnaG"/>
    <property type="match status" value="1"/>
</dbReference>
<comment type="subunit">
    <text evidence="12">Monomer. Interacts with DnaB.</text>
</comment>
<dbReference type="Pfam" id="PF08275">
    <property type="entry name" value="DNAG_N"/>
    <property type="match status" value="1"/>
</dbReference>
<dbReference type="GO" id="GO:0000428">
    <property type="term" value="C:DNA-directed RNA polymerase complex"/>
    <property type="evidence" value="ECO:0007669"/>
    <property type="project" value="UniProtKB-KW"/>
</dbReference>
<dbReference type="SUPFAM" id="SSF56731">
    <property type="entry name" value="DNA primase core"/>
    <property type="match status" value="1"/>
</dbReference>
<dbReference type="GO" id="GO:1990077">
    <property type="term" value="C:primosome complex"/>
    <property type="evidence" value="ECO:0007669"/>
    <property type="project" value="UniProtKB-KW"/>
</dbReference>
<dbReference type="InterPro" id="IPR037068">
    <property type="entry name" value="DNA_primase_core_N_sf"/>
</dbReference>
<accession>A0A0F4LW32</accession>
<comment type="domain">
    <text evidence="12">Contains an N-terminal zinc-binding domain, a central core domain that contains the primase activity, and a C-terminal DnaB-binding domain.</text>
</comment>
<dbReference type="PIRSF" id="PIRSF002811">
    <property type="entry name" value="DnaG"/>
    <property type="match status" value="1"/>
</dbReference>
<proteinExistence type="inferred from homology"/>
<keyword evidence="3 12" id="KW-0808">Transferase</keyword>
<dbReference type="Gene3D" id="3.90.980.10">
    <property type="entry name" value="DNA primase, catalytic core, N-terminal domain"/>
    <property type="match status" value="1"/>
</dbReference>
<evidence type="ECO:0000313" key="16">
    <source>
        <dbReference type="EMBL" id="KJY61751.1"/>
    </source>
</evidence>
<dbReference type="GO" id="GO:0006269">
    <property type="term" value="P:DNA replication, synthesis of primer"/>
    <property type="evidence" value="ECO:0007669"/>
    <property type="project" value="UniProtKB-UniRule"/>
</dbReference>
<evidence type="ECO:0000256" key="5">
    <source>
        <dbReference type="ARBA" id="ARBA00022705"/>
    </source>
</evidence>
<gene>
    <name evidence="12 16" type="primary">dnaG</name>
    <name evidence="16" type="ORF">JG30_08030</name>
</gene>
<evidence type="ECO:0000256" key="6">
    <source>
        <dbReference type="ARBA" id="ARBA00022723"/>
    </source>
</evidence>
<dbReference type="SMART" id="SM00493">
    <property type="entry name" value="TOPRIM"/>
    <property type="match status" value="1"/>
</dbReference>
<evidence type="ECO:0000256" key="12">
    <source>
        <dbReference type="HAMAP-Rule" id="MF_00974"/>
    </source>
</evidence>
<dbReference type="GO" id="GO:0005737">
    <property type="term" value="C:cytoplasm"/>
    <property type="evidence" value="ECO:0007669"/>
    <property type="project" value="TreeGrafter"/>
</dbReference>
<dbReference type="InterPro" id="IPR034151">
    <property type="entry name" value="TOPRIM_DnaG_bac"/>
</dbReference>
<dbReference type="GO" id="GO:0008270">
    <property type="term" value="F:zinc ion binding"/>
    <property type="evidence" value="ECO:0007669"/>
    <property type="project" value="UniProtKB-UniRule"/>
</dbReference>
<dbReference type="SMART" id="SM00400">
    <property type="entry name" value="ZnF_CHCC"/>
    <property type="match status" value="1"/>
</dbReference>
<dbReference type="Pfam" id="PF10410">
    <property type="entry name" value="DnaB_bind"/>
    <property type="match status" value="1"/>
</dbReference>
<dbReference type="FunFam" id="3.90.580.10:FF:000001">
    <property type="entry name" value="DNA primase"/>
    <property type="match status" value="1"/>
</dbReference>
<evidence type="ECO:0000256" key="14">
    <source>
        <dbReference type="PIRSR" id="PIRSR002811-1"/>
    </source>
</evidence>
<comment type="function">
    <text evidence="12 13">RNA polymerase that catalyzes the synthesis of short RNA molecules used as primers for DNA polymerase during DNA replication.</text>
</comment>
<evidence type="ECO:0000313" key="17">
    <source>
        <dbReference type="Proteomes" id="UP000033558"/>
    </source>
</evidence>
<comment type="caution">
    <text evidence="16">The sequence shown here is derived from an EMBL/GenBank/DDBJ whole genome shotgun (WGS) entry which is preliminary data.</text>
</comment>
<dbReference type="InterPro" id="IPR006171">
    <property type="entry name" value="TOPRIM_dom"/>
</dbReference>
<keyword evidence="11 12" id="KW-0804">Transcription</keyword>
<dbReference type="Gene3D" id="3.40.1360.10">
    <property type="match status" value="1"/>
</dbReference>
<feature type="zinc finger region" description="CHC2-type" evidence="12 14">
    <location>
        <begin position="39"/>
        <end position="63"/>
    </location>
</feature>
<evidence type="ECO:0000256" key="2">
    <source>
        <dbReference type="ARBA" id="ARBA00022515"/>
    </source>
</evidence>
<dbReference type="GO" id="GO:0003899">
    <property type="term" value="F:DNA-directed RNA polymerase activity"/>
    <property type="evidence" value="ECO:0007669"/>
    <property type="project" value="UniProtKB-UniRule"/>
</dbReference>
<dbReference type="InterPro" id="IPR016136">
    <property type="entry name" value="DNA_helicase_N/primase_C"/>
</dbReference>
<evidence type="ECO:0000256" key="11">
    <source>
        <dbReference type="ARBA" id="ARBA00023163"/>
    </source>
</evidence>
<keyword evidence="2 12" id="KW-0639">Primosome</keyword>
<dbReference type="Pfam" id="PF13155">
    <property type="entry name" value="Toprim_2"/>
    <property type="match status" value="1"/>
</dbReference>
<keyword evidence="10 12" id="KW-0238">DNA-binding</keyword>
<dbReference type="Pfam" id="PF01807">
    <property type="entry name" value="Zn_ribbon_DnaG"/>
    <property type="match status" value="1"/>
</dbReference>
<dbReference type="InterPro" id="IPR006295">
    <property type="entry name" value="DNA_primase_DnaG"/>
</dbReference>